<protein>
    <submittedName>
        <fullName evidence="1">Uncharacterized protein</fullName>
    </submittedName>
</protein>
<evidence type="ECO:0000313" key="1">
    <source>
        <dbReference type="EMBL" id="PTD02082.1"/>
    </source>
</evidence>
<dbReference type="Proteomes" id="UP000241587">
    <property type="component" value="Unassembled WGS sequence"/>
</dbReference>
<sequence length="103" mass="11632">MVAGLYPILYLLEKTSKDSGFLTFFLTGSIRQVSQVKVYKRASKKAISHRNIISGFSASGVFPVDIRKAIEALKPKERKRKTFEAPITLKRPQVTDNMTWSTP</sequence>
<comment type="caution">
    <text evidence="1">The sequence shown here is derived from an EMBL/GenBank/DDBJ whole genome shotgun (WGS) entry which is preliminary data.</text>
</comment>
<gene>
    <name evidence="1" type="ORF">FCULG_00012909</name>
</gene>
<proteinExistence type="predicted"/>
<dbReference type="AlphaFoldDB" id="A0A2T4GES2"/>
<dbReference type="EMBL" id="PVEM01000024">
    <property type="protein sequence ID" value="PTD02082.1"/>
    <property type="molecule type" value="Genomic_DNA"/>
</dbReference>
<accession>A0A2T4GES2</accession>
<dbReference type="OrthoDB" id="5396311at2759"/>
<evidence type="ECO:0000313" key="2">
    <source>
        <dbReference type="Proteomes" id="UP000241587"/>
    </source>
</evidence>
<keyword evidence="2" id="KW-1185">Reference proteome</keyword>
<name>A0A2T4GES2_FUSCU</name>
<organism evidence="1 2">
    <name type="scientific">Fusarium culmorum</name>
    <dbReference type="NCBI Taxonomy" id="5516"/>
    <lineage>
        <taxon>Eukaryota</taxon>
        <taxon>Fungi</taxon>
        <taxon>Dikarya</taxon>
        <taxon>Ascomycota</taxon>
        <taxon>Pezizomycotina</taxon>
        <taxon>Sordariomycetes</taxon>
        <taxon>Hypocreomycetidae</taxon>
        <taxon>Hypocreales</taxon>
        <taxon>Nectriaceae</taxon>
        <taxon>Fusarium</taxon>
    </lineage>
</organism>
<reference evidence="1 2" key="1">
    <citation type="submission" date="2018-02" db="EMBL/GenBank/DDBJ databases">
        <title>Fusarium culmorum secondary metabolites in fungal-bacterial-plant interactions.</title>
        <authorList>
            <person name="Schmidt R."/>
        </authorList>
    </citation>
    <scope>NUCLEOTIDE SEQUENCE [LARGE SCALE GENOMIC DNA]</scope>
    <source>
        <strain evidence="1 2">PV</strain>
    </source>
</reference>